<keyword evidence="1" id="KW-0812">Transmembrane</keyword>
<organism evidence="3">
    <name type="scientific">Selaginella moellendorffii</name>
    <name type="common">Spikemoss</name>
    <dbReference type="NCBI Taxonomy" id="88036"/>
    <lineage>
        <taxon>Eukaryota</taxon>
        <taxon>Viridiplantae</taxon>
        <taxon>Streptophyta</taxon>
        <taxon>Embryophyta</taxon>
        <taxon>Tracheophyta</taxon>
        <taxon>Lycopodiopsida</taxon>
        <taxon>Selaginellales</taxon>
        <taxon>Selaginellaceae</taxon>
        <taxon>Selaginella</taxon>
    </lineage>
</organism>
<dbReference type="PANTHER" id="PTHR34989:SF2">
    <property type="match status" value="1"/>
</dbReference>
<sequence length="174" mass="18752">LTAFVPEEHVGRLVMYMAIFGLLFAVIGLIGLVFPFVFAIAVEQVMGAVMVLGGIFSAVQFGVMYDIPGNSSFLLMGFLHLGFGLWMLLQPVEAGVMLMFVLSGWLLGHGLLKTFMACQVRNLSSWPFVFVSGILSILLALLILVLAPKYGVVLLGITFGADMFVSGLSMILIA</sequence>
<proteinExistence type="predicted"/>
<dbReference type="InParanoid" id="D8RKD1"/>
<feature type="transmembrane region" description="Helical" evidence="1">
    <location>
        <begin position="45"/>
        <end position="65"/>
    </location>
</feature>
<keyword evidence="1" id="KW-1133">Transmembrane helix</keyword>
<dbReference type="Pfam" id="PF03729">
    <property type="entry name" value="DUF308"/>
    <property type="match status" value="1"/>
</dbReference>
<evidence type="ECO:0000313" key="3">
    <source>
        <dbReference type="Proteomes" id="UP000001514"/>
    </source>
</evidence>
<name>D8RKD1_SELML</name>
<dbReference type="TCDB" id="9.B.36.2.2">
    <property type="family name" value="the acid resistance membrane protein (hded) family"/>
</dbReference>
<dbReference type="OMA" id="TACMAYL"/>
<feature type="transmembrane region" description="Helical" evidence="1">
    <location>
        <begin position="72"/>
        <end position="89"/>
    </location>
</feature>
<dbReference type="InterPro" id="IPR005325">
    <property type="entry name" value="DUF308_memb"/>
</dbReference>
<feature type="transmembrane region" description="Helical" evidence="1">
    <location>
        <begin position="95"/>
        <end position="116"/>
    </location>
</feature>
<dbReference type="eggNOG" id="ENOG502SP34">
    <property type="taxonomic scope" value="Eukaryota"/>
</dbReference>
<feature type="transmembrane region" description="Helical" evidence="1">
    <location>
        <begin position="13"/>
        <end position="39"/>
    </location>
</feature>
<dbReference type="Proteomes" id="UP000001514">
    <property type="component" value="Unassembled WGS sequence"/>
</dbReference>
<feature type="transmembrane region" description="Helical" evidence="1">
    <location>
        <begin position="128"/>
        <end position="147"/>
    </location>
</feature>
<dbReference type="AlphaFoldDB" id="D8RKD1"/>
<dbReference type="GO" id="GO:0005886">
    <property type="term" value="C:plasma membrane"/>
    <property type="evidence" value="ECO:0000318"/>
    <property type="project" value="GO_Central"/>
</dbReference>
<dbReference type="PANTHER" id="PTHR34989">
    <property type="entry name" value="PROTEIN HDED"/>
    <property type="match status" value="1"/>
</dbReference>
<evidence type="ECO:0000256" key="1">
    <source>
        <dbReference type="SAM" id="Phobius"/>
    </source>
</evidence>
<keyword evidence="3" id="KW-1185">Reference proteome</keyword>
<feature type="non-terminal residue" evidence="2">
    <location>
        <position position="1"/>
    </location>
</feature>
<dbReference type="HOGENOM" id="CLU_091585_1_0_1"/>
<accession>D8RKD1</accession>
<dbReference type="KEGG" id="smo:SELMODRAFT_5000"/>
<keyword evidence="1" id="KW-0472">Membrane</keyword>
<dbReference type="EMBL" id="GL377582">
    <property type="protein sequence ID" value="EFJ27421.1"/>
    <property type="molecule type" value="Genomic_DNA"/>
</dbReference>
<feature type="transmembrane region" description="Helical" evidence="1">
    <location>
        <begin position="153"/>
        <end position="173"/>
    </location>
</feature>
<dbReference type="InterPro" id="IPR052712">
    <property type="entry name" value="Acid_resist_chaperone_HdeD"/>
</dbReference>
<feature type="non-terminal residue" evidence="2">
    <location>
        <position position="174"/>
    </location>
</feature>
<evidence type="ECO:0000313" key="2">
    <source>
        <dbReference type="EMBL" id="EFJ27421.1"/>
    </source>
</evidence>
<reference evidence="2 3" key="1">
    <citation type="journal article" date="2011" name="Science">
        <title>The Selaginella genome identifies genetic changes associated with the evolution of vascular plants.</title>
        <authorList>
            <person name="Banks J.A."/>
            <person name="Nishiyama T."/>
            <person name="Hasebe M."/>
            <person name="Bowman J.L."/>
            <person name="Gribskov M."/>
            <person name="dePamphilis C."/>
            <person name="Albert V.A."/>
            <person name="Aono N."/>
            <person name="Aoyama T."/>
            <person name="Ambrose B.A."/>
            <person name="Ashton N.W."/>
            <person name="Axtell M.J."/>
            <person name="Barker E."/>
            <person name="Barker M.S."/>
            <person name="Bennetzen J.L."/>
            <person name="Bonawitz N.D."/>
            <person name="Chapple C."/>
            <person name="Cheng C."/>
            <person name="Correa L.G."/>
            <person name="Dacre M."/>
            <person name="DeBarry J."/>
            <person name="Dreyer I."/>
            <person name="Elias M."/>
            <person name="Engstrom E.M."/>
            <person name="Estelle M."/>
            <person name="Feng L."/>
            <person name="Finet C."/>
            <person name="Floyd S.K."/>
            <person name="Frommer W.B."/>
            <person name="Fujita T."/>
            <person name="Gramzow L."/>
            <person name="Gutensohn M."/>
            <person name="Harholt J."/>
            <person name="Hattori M."/>
            <person name="Heyl A."/>
            <person name="Hirai T."/>
            <person name="Hiwatashi Y."/>
            <person name="Ishikawa M."/>
            <person name="Iwata M."/>
            <person name="Karol K.G."/>
            <person name="Koehler B."/>
            <person name="Kolukisaoglu U."/>
            <person name="Kubo M."/>
            <person name="Kurata T."/>
            <person name="Lalonde S."/>
            <person name="Li K."/>
            <person name="Li Y."/>
            <person name="Litt A."/>
            <person name="Lyons E."/>
            <person name="Manning G."/>
            <person name="Maruyama T."/>
            <person name="Michael T.P."/>
            <person name="Mikami K."/>
            <person name="Miyazaki S."/>
            <person name="Morinaga S."/>
            <person name="Murata T."/>
            <person name="Mueller-Roeber B."/>
            <person name="Nelson D.R."/>
            <person name="Obara M."/>
            <person name="Oguri Y."/>
            <person name="Olmstead R.G."/>
            <person name="Onodera N."/>
            <person name="Petersen B.L."/>
            <person name="Pils B."/>
            <person name="Prigge M."/>
            <person name="Rensing S.A."/>
            <person name="Riano-Pachon D.M."/>
            <person name="Roberts A.W."/>
            <person name="Sato Y."/>
            <person name="Scheller H.V."/>
            <person name="Schulz B."/>
            <person name="Schulz C."/>
            <person name="Shakirov E.V."/>
            <person name="Shibagaki N."/>
            <person name="Shinohara N."/>
            <person name="Shippen D.E."/>
            <person name="Soerensen I."/>
            <person name="Sotooka R."/>
            <person name="Sugimoto N."/>
            <person name="Sugita M."/>
            <person name="Sumikawa N."/>
            <person name="Tanurdzic M."/>
            <person name="Theissen G."/>
            <person name="Ulvskov P."/>
            <person name="Wakazuki S."/>
            <person name="Weng J.K."/>
            <person name="Willats W.W."/>
            <person name="Wipf D."/>
            <person name="Wolf P.G."/>
            <person name="Yang L."/>
            <person name="Zimmer A.D."/>
            <person name="Zhu Q."/>
            <person name="Mitros T."/>
            <person name="Hellsten U."/>
            <person name="Loque D."/>
            <person name="Otillar R."/>
            <person name="Salamov A."/>
            <person name="Schmutz J."/>
            <person name="Shapiro H."/>
            <person name="Lindquist E."/>
            <person name="Lucas S."/>
            <person name="Rokhsar D."/>
            <person name="Grigoriev I.V."/>
        </authorList>
    </citation>
    <scope>NUCLEOTIDE SEQUENCE [LARGE SCALE GENOMIC DNA]</scope>
</reference>
<gene>
    <name evidence="2" type="ORF">SELMODRAFT_5000</name>
</gene>
<protein>
    <submittedName>
        <fullName evidence="2">Uncharacterized protein</fullName>
    </submittedName>
</protein>